<sequence length="156" mass="18721">MPLSKEIQLAKRWIKNLSPSLLPKDDFQVSFSRSSGPGGQKVNKTSSKATVVLPQWHAKMWIPQEIKRQMVEHKYRYITKRGDIVIQNDTLRSRDQNEQLCYDKFCNELRRLVTFPGEVSEEDRQKWVQVRKRTNEQRLHDKKRRSMKKESKRFEF</sequence>
<feature type="domain" description="Prokaryotic-type class I peptide chain release factors" evidence="2">
    <location>
        <begin position="22"/>
        <end position="150"/>
    </location>
</feature>
<gene>
    <name evidence="3" type="ORF">BN1211_0856</name>
</gene>
<dbReference type="PANTHER" id="PTHR11075:SF54">
    <property type="entry name" value="LARGE RIBOSOMAL SUBUNIT PROTEIN ML62"/>
    <property type="match status" value="1"/>
</dbReference>
<dbReference type="EMBL" id="CDQK01000001">
    <property type="protein sequence ID" value="CEP20878.1"/>
    <property type="molecule type" value="Genomic_DNA"/>
</dbReference>
<dbReference type="Gene3D" id="3.30.160.20">
    <property type="match status" value="1"/>
</dbReference>
<accession>A0A0H5BZG1</accession>
<protein>
    <recommendedName>
        <fullName evidence="2">Prokaryotic-type class I peptide chain release factors domain-containing protein</fullName>
    </recommendedName>
</protein>
<dbReference type="Pfam" id="PF00472">
    <property type="entry name" value="RF-1"/>
    <property type="match status" value="1"/>
</dbReference>
<name>A0A0H5BZG1_CYBJN</name>
<dbReference type="AlphaFoldDB" id="A0A0H5BZG1"/>
<evidence type="ECO:0000259" key="2">
    <source>
        <dbReference type="Pfam" id="PF00472"/>
    </source>
</evidence>
<feature type="region of interest" description="Disordered" evidence="1">
    <location>
        <begin position="130"/>
        <end position="156"/>
    </location>
</feature>
<dbReference type="Proteomes" id="UP000038830">
    <property type="component" value="Unassembled WGS sequence"/>
</dbReference>
<dbReference type="GO" id="GO:0005762">
    <property type="term" value="C:mitochondrial large ribosomal subunit"/>
    <property type="evidence" value="ECO:0007669"/>
    <property type="project" value="TreeGrafter"/>
</dbReference>
<evidence type="ECO:0000256" key="1">
    <source>
        <dbReference type="SAM" id="MobiDB-lite"/>
    </source>
</evidence>
<dbReference type="InterPro" id="IPR000352">
    <property type="entry name" value="Pep_chain_release_fac_I"/>
</dbReference>
<dbReference type="PANTHER" id="PTHR11075">
    <property type="entry name" value="PEPTIDE CHAIN RELEASE FACTOR"/>
    <property type="match status" value="1"/>
</dbReference>
<dbReference type="InterPro" id="IPR052104">
    <property type="entry name" value="Mito_Release_Factor_mL62"/>
</dbReference>
<evidence type="ECO:0000313" key="3">
    <source>
        <dbReference type="EMBL" id="CEP20878.1"/>
    </source>
</evidence>
<dbReference type="GO" id="GO:0016150">
    <property type="term" value="F:translation release factor activity, codon nonspecific"/>
    <property type="evidence" value="ECO:0007669"/>
    <property type="project" value="TreeGrafter"/>
</dbReference>
<reference evidence="4" key="1">
    <citation type="journal article" date="2015" name="J. Biotechnol.">
        <title>The structure of the Cyberlindnera jadinii genome and its relation to Candida utilis analyzed by the occurrence of single nucleotide polymorphisms.</title>
        <authorList>
            <person name="Rupp O."/>
            <person name="Brinkrolf K."/>
            <person name="Buerth C."/>
            <person name="Kunigo M."/>
            <person name="Schneider J."/>
            <person name="Jaenicke S."/>
            <person name="Goesmann A."/>
            <person name="Puehler A."/>
            <person name="Jaeger K.-E."/>
            <person name="Ernst J.F."/>
        </authorList>
    </citation>
    <scope>NUCLEOTIDE SEQUENCE [LARGE SCALE GENOMIC DNA]</scope>
    <source>
        <strain evidence="4">ATCC 18201 / CBS 1600 / BCRC 20928 / JCM 3617 / NBRC 0987 / NRRL Y-1542</strain>
    </source>
</reference>
<organism evidence="3 4">
    <name type="scientific">Cyberlindnera jadinii (strain ATCC 18201 / CBS 1600 / BCRC 20928 / JCM 3617 / NBRC 0987 / NRRL Y-1542)</name>
    <name type="common">Torula yeast</name>
    <name type="synonym">Candida utilis</name>
    <dbReference type="NCBI Taxonomy" id="983966"/>
    <lineage>
        <taxon>Eukaryota</taxon>
        <taxon>Fungi</taxon>
        <taxon>Dikarya</taxon>
        <taxon>Ascomycota</taxon>
        <taxon>Saccharomycotina</taxon>
        <taxon>Saccharomycetes</taxon>
        <taxon>Phaffomycetales</taxon>
        <taxon>Phaffomycetaceae</taxon>
        <taxon>Cyberlindnera</taxon>
    </lineage>
</organism>
<dbReference type="GO" id="GO:0004045">
    <property type="term" value="F:peptidyl-tRNA hydrolase activity"/>
    <property type="evidence" value="ECO:0007669"/>
    <property type="project" value="TreeGrafter"/>
</dbReference>
<proteinExistence type="predicted"/>
<evidence type="ECO:0000313" key="4">
    <source>
        <dbReference type="Proteomes" id="UP000038830"/>
    </source>
</evidence>
<dbReference type="GO" id="GO:0070126">
    <property type="term" value="P:mitochondrial translational termination"/>
    <property type="evidence" value="ECO:0007669"/>
    <property type="project" value="TreeGrafter"/>
</dbReference>
<dbReference type="SUPFAM" id="SSF110916">
    <property type="entry name" value="Peptidyl-tRNA hydrolase domain-like"/>
    <property type="match status" value="1"/>
</dbReference>